<organism evidence="1 2">
    <name type="scientific">Mycoplana ramosa</name>
    <name type="common">Mycoplana bullata</name>
    <dbReference type="NCBI Taxonomy" id="40837"/>
    <lineage>
        <taxon>Bacteria</taxon>
        <taxon>Pseudomonadati</taxon>
        <taxon>Pseudomonadota</taxon>
        <taxon>Alphaproteobacteria</taxon>
        <taxon>Hyphomicrobiales</taxon>
        <taxon>Rhizobiaceae</taxon>
        <taxon>Mycoplana</taxon>
    </lineage>
</organism>
<comment type="caution">
    <text evidence="1">The sequence shown here is derived from an EMBL/GenBank/DDBJ whole genome shotgun (WGS) entry which is preliminary data.</text>
</comment>
<sequence length="495" mass="55551">MTRTLIGFDYTDTPCVKITKANFDPITTKDSERHKFHFSSKWANNVEIAGLDTVQGGNYSEWTFQFWPPGSTTSNFKKARYSFGDGDLYAWYWKASFFPNLRYRYPLFSFKRKNSNGRYNIDERQEYVRGYANPVGWKGGFIAWGGYRTGGWEDHGSPNDFRIGDKKYTWNLGLSTIQSGDGPGRLGVLTVFNLPGDDAPLDGPTGVGNAAAGSTAIEITPSRLRVAKPGYKVTDGPRFLAFSSENAPMQVIAAGDVAVPKGTSFVPLPISVAADTMVECVFYEGSTITYPMTTAWEFEGGLEYWIANGRLNFNNPSGAGRCRYMVFAHDTQAPTSGTYEVLRQFNWQGEQHVQFLRPGAASPPRFADIALDSRWPAIQILKEGYFEVDGGAKTKEITYNASGFFPYVLYMVHYKTNTSTPREGVRPPFIRYQRLPKAFSGDCSYCKYNASKATFYTYRGRPAYTWLDGKSRTPREVDTDFTPIGIRYYVLGIPT</sequence>
<dbReference type="Proteomes" id="UP001597173">
    <property type="component" value="Unassembled WGS sequence"/>
</dbReference>
<proteinExistence type="predicted"/>
<dbReference type="RefSeq" id="WP_374841212.1">
    <property type="nucleotide sequence ID" value="NZ_JBHEEW010000019.1"/>
</dbReference>
<gene>
    <name evidence="1" type="ORF">ACFQ33_20465</name>
</gene>
<reference evidence="2" key="1">
    <citation type="journal article" date="2019" name="Int. J. Syst. Evol. Microbiol.">
        <title>The Global Catalogue of Microorganisms (GCM) 10K type strain sequencing project: providing services to taxonomists for standard genome sequencing and annotation.</title>
        <authorList>
            <consortium name="The Broad Institute Genomics Platform"/>
            <consortium name="The Broad Institute Genome Sequencing Center for Infectious Disease"/>
            <person name="Wu L."/>
            <person name="Ma J."/>
        </authorList>
    </citation>
    <scope>NUCLEOTIDE SEQUENCE [LARGE SCALE GENOMIC DNA]</scope>
    <source>
        <strain evidence="2">CCUG 55609</strain>
    </source>
</reference>
<dbReference type="EMBL" id="JBHTNF010000020">
    <property type="protein sequence ID" value="MFD1330266.1"/>
    <property type="molecule type" value="Genomic_DNA"/>
</dbReference>
<accession>A0ABW3Z1Z3</accession>
<protein>
    <submittedName>
        <fullName evidence="1">Uncharacterized protein</fullName>
    </submittedName>
</protein>
<keyword evidence="2" id="KW-1185">Reference proteome</keyword>
<evidence type="ECO:0000313" key="1">
    <source>
        <dbReference type="EMBL" id="MFD1330266.1"/>
    </source>
</evidence>
<evidence type="ECO:0000313" key="2">
    <source>
        <dbReference type="Proteomes" id="UP001597173"/>
    </source>
</evidence>
<name>A0ABW3Z1Z3_MYCRA</name>